<feature type="transmembrane region" description="Helical" evidence="5">
    <location>
        <begin position="118"/>
        <end position="135"/>
    </location>
</feature>
<evidence type="ECO:0000256" key="4">
    <source>
        <dbReference type="ARBA" id="ARBA00023136"/>
    </source>
</evidence>
<evidence type="ECO:0000256" key="1">
    <source>
        <dbReference type="ARBA" id="ARBA00004141"/>
    </source>
</evidence>
<dbReference type="AlphaFoldDB" id="A0A8D9ELD7"/>
<feature type="transmembrane region" description="Helical" evidence="5">
    <location>
        <begin position="81"/>
        <end position="106"/>
    </location>
</feature>
<evidence type="ECO:0000256" key="2">
    <source>
        <dbReference type="ARBA" id="ARBA00022692"/>
    </source>
</evidence>
<accession>A0A8D9ELD7</accession>
<keyword evidence="2 5" id="KW-0812">Transmembrane</keyword>
<reference evidence="6" key="1">
    <citation type="submission" date="2021-05" db="EMBL/GenBank/DDBJ databases">
        <authorList>
            <person name="Alioto T."/>
            <person name="Alioto T."/>
            <person name="Gomez Garrido J."/>
        </authorList>
    </citation>
    <scope>NUCLEOTIDE SEQUENCE</scope>
</reference>
<keyword evidence="4 5" id="KW-0472">Membrane</keyword>
<dbReference type="GO" id="GO:0016020">
    <property type="term" value="C:membrane"/>
    <property type="evidence" value="ECO:0007669"/>
    <property type="project" value="UniProtKB-SubCell"/>
</dbReference>
<dbReference type="InterPro" id="IPR036259">
    <property type="entry name" value="MFS_trans_sf"/>
</dbReference>
<dbReference type="GO" id="GO:0022857">
    <property type="term" value="F:transmembrane transporter activity"/>
    <property type="evidence" value="ECO:0007669"/>
    <property type="project" value="TreeGrafter"/>
</dbReference>
<sequence>MYCIAYPVGDALSGILTVNLGFIIVFLICVSINCVALWIGIYFIEDTSVKYDPASVETFTDQIWGNVKVAIRKRPNTSRKIILLTLVAAPLVRSPLVGEYSVLYLFVRYKFGWTETIYGYYAAFQLFGLFVGKSLNRHFHG</sequence>
<dbReference type="PANTHER" id="PTHR23507">
    <property type="entry name" value="ZGC:174356"/>
    <property type="match status" value="1"/>
</dbReference>
<evidence type="ECO:0000256" key="5">
    <source>
        <dbReference type="SAM" id="Phobius"/>
    </source>
</evidence>
<dbReference type="PANTHER" id="PTHR23507:SF1">
    <property type="entry name" value="FI18259P1-RELATED"/>
    <property type="match status" value="1"/>
</dbReference>
<protein>
    <submittedName>
        <fullName evidence="6">Uncharacterized protein</fullName>
    </submittedName>
</protein>
<comment type="subcellular location">
    <subcellularLocation>
        <location evidence="1">Membrane</location>
        <topology evidence="1">Multi-pass membrane protein</topology>
    </subcellularLocation>
</comment>
<feature type="transmembrane region" description="Helical" evidence="5">
    <location>
        <begin position="20"/>
        <end position="44"/>
    </location>
</feature>
<dbReference type="EMBL" id="HBUF01543619">
    <property type="protein sequence ID" value="CAG6756030.1"/>
    <property type="molecule type" value="Transcribed_RNA"/>
</dbReference>
<organism evidence="6">
    <name type="scientific">Cacopsylla melanoneura</name>
    <dbReference type="NCBI Taxonomy" id="428564"/>
    <lineage>
        <taxon>Eukaryota</taxon>
        <taxon>Metazoa</taxon>
        <taxon>Ecdysozoa</taxon>
        <taxon>Arthropoda</taxon>
        <taxon>Hexapoda</taxon>
        <taxon>Insecta</taxon>
        <taxon>Pterygota</taxon>
        <taxon>Neoptera</taxon>
        <taxon>Paraneoptera</taxon>
        <taxon>Hemiptera</taxon>
        <taxon>Sternorrhyncha</taxon>
        <taxon>Psylloidea</taxon>
        <taxon>Psyllidae</taxon>
        <taxon>Psyllinae</taxon>
        <taxon>Cacopsylla</taxon>
    </lineage>
</organism>
<name>A0A8D9ELD7_9HEMI</name>
<proteinExistence type="predicted"/>
<dbReference type="Gene3D" id="1.20.1250.20">
    <property type="entry name" value="MFS general substrate transporter like domains"/>
    <property type="match status" value="1"/>
</dbReference>
<evidence type="ECO:0000313" key="6">
    <source>
        <dbReference type="EMBL" id="CAG6756030.1"/>
    </source>
</evidence>
<dbReference type="SUPFAM" id="SSF103473">
    <property type="entry name" value="MFS general substrate transporter"/>
    <property type="match status" value="1"/>
</dbReference>
<evidence type="ECO:0000256" key="3">
    <source>
        <dbReference type="ARBA" id="ARBA00022989"/>
    </source>
</evidence>
<keyword evidence="3 5" id="KW-1133">Transmembrane helix</keyword>